<name>Q9HI43_THEAC</name>
<sequence>MFQKTVKCFFRIHSIMERRIENLIWVLVGLVAVVAAVAIITSILFGGRYYNGGYGPYGMMGGFYGMGIIMPIMGIISVILVLIFIYFILEAIRGPSQYDHSENVSRAEEIAKERLARGEISEEEYRKIIETIRR</sequence>
<dbReference type="STRING" id="273075.gene:9572736"/>
<dbReference type="eggNOG" id="arCOG03911">
    <property type="taxonomic scope" value="Archaea"/>
</dbReference>
<proteinExistence type="predicted"/>
<keyword evidence="1" id="KW-0472">Membrane</keyword>
<keyword evidence="1" id="KW-1133">Transmembrane helix</keyword>
<keyword evidence="1" id="KW-0812">Transmembrane</keyword>
<protein>
    <recommendedName>
        <fullName evidence="4">SHOCT domain-containing protein</fullName>
    </recommendedName>
</protein>
<keyword evidence="3" id="KW-1185">Reference proteome</keyword>
<feature type="transmembrane region" description="Helical" evidence="1">
    <location>
        <begin position="23"/>
        <end position="45"/>
    </location>
</feature>
<dbReference type="EnsemblBacteria" id="CAC12622">
    <property type="protein sequence ID" value="CAC12622"/>
    <property type="gene ID" value="CAC12622"/>
</dbReference>
<dbReference type="KEGG" id="tac:Ta1504"/>
<gene>
    <name evidence="2" type="ordered locus">Ta1504</name>
</gene>
<dbReference type="PaxDb" id="273075-Ta1504"/>
<dbReference type="AlphaFoldDB" id="Q9HI43"/>
<reference evidence="2 3" key="1">
    <citation type="journal article" date="2000" name="Nature">
        <title>The genome sequence of the thermoacidophilic scavenger Thermoplasma acidophilum.</title>
        <authorList>
            <person name="Ruepp A."/>
            <person name="Graml W."/>
            <person name="Santos-Martinez M.L."/>
            <person name="Koretke K.K."/>
            <person name="Volker C."/>
            <person name="Mewes H.W."/>
            <person name="Frishman D."/>
            <person name="Stocker S."/>
            <person name="Lupas A.N."/>
            <person name="Baumeister W."/>
        </authorList>
    </citation>
    <scope>NUCLEOTIDE SEQUENCE [LARGE SCALE GENOMIC DNA]</scope>
    <source>
        <strain evidence="3">ATCC 25905 / DSM 1728 / JCM 9062 / NBRC 15155 / AMRC-C165</strain>
    </source>
</reference>
<dbReference type="HOGENOM" id="CLU_167328_0_0_2"/>
<accession>Q9HI43</accession>
<dbReference type="EMBL" id="AL445067">
    <property type="protein sequence ID" value="CAC12622.1"/>
    <property type="molecule type" value="Genomic_DNA"/>
</dbReference>
<organism evidence="2 3">
    <name type="scientific">Thermoplasma acidophilum (strain ATCC 25905 / DSM 1728 / JCM 9062 / NBRC 15155 / AMRC-C165)</name>
    <dbReference type="NCBI Taxonomy" id="273075"/>
    <lineage>
        <taxon>Archaea</taxon>
        <taxon>Methanobacteriati</taxon>
        <taxon>Thermoplasmatota</taxon>
        <taxon>Thermoplasmata</taxon>
        <taxon>Thermoplasmatales</taxon>
        <taxon>Thermoplasmataceae</taxon>
        <taxon>Thermoplasma</taxon>
    </lineage>
</organism>
<dbReference type="Proteomes" id="UP000001024">
    <property type="component" value="Chromosome"/>
</dbReference>
<dbReference type="InParanoid" id="Q9HI43"/>
<evidence type="ECO:0000313" key="2">
    <source>
        <dbReference type="EMBL" id="CAC12622.1"/>
    </source>
</evidence>
<evidence type="ECO:0000256" key="1">
    <source>
        <dbReference type="SAM" id="Phobius"/>
    </source>
</evidence>
<evidence type="ECO:0000313" key="3">
    <source>
        <dbReference type="Proteomes" id="UP000001024"/>
    </source>
</evidence>
<feature type="transmembrane region" description="Helical" evidence="1">
    <location>
        <begin position="65"/>
        <end position="89"/>
    </location>
</feature>
<evidence type="ECO:0008006" key="4">
    <source>
        <dbReference type="Google" id="ProtNLM"/>
    </source>
</evidence>